<dbReference type="InterPro" id="IPR027417">
    <property type="entry name" value="P-loop_NTPase"/>
</dbReference>
<dbReference type="AlphaFoldDB" id="A0A370UBX5"/>
<keyword evidence="1" id="KW-0418">Kinase</keyword>
<dbReference type="OrthoDB" id="5296079at2"/>
<organism evidence="1 2">
    <name type="scientific">Marinomonas piezotolerans</name>
    <dbReference type="NCBI Taxonomy" id="2213058"/>
    <lineage>
        <taxon>Bacteria</taxon>
        <taxon>Pseudomonadati</taxon>
        <taxon>Pseudomonadota</taxon>
        <taxon>Gammaproteobacteria</taxon>
        <taxon>Oceanospirillales</taxon>
        <taxon>Oceanospirillaceae</taxon>
        <taxon>Marinomonas</taxon>
    </lineage>
</organism>
<keyword evidence="1" id="KW-0808">Transferase</keyword>
<gene>
    <name evidence="1" type="ORF">DN730_06505</name>
</gene>
<dbReference type="Gene3D" id="3.40.50.300">
    <property type="entry name" value="P-loop containing nucleotide triphosphate hydrolases"/>
    <property type="match status" value="1"/>
</dbReference>
<proteinExistence type="predicted"/>
<dbReference type="EMBL" id="QKRA01000002">
    <property type="protein sequence ID" value="RDL45258.1"/>
    <property type="molecule type" value="Genomic_DNA"/>
</dbReference>
<name>A0A370UBX5_9GAMM</name>
<evidence type="ECO:0000313" key="1">
    <source>
        <dbReference type="EMBL" id="RDL45258.1"/>
    </source>
</evidence>
<sequence>MKKVAVFGNAGAGKSTLAKQLASATGLPLCSLDKLQFRVGGAPVPQEEFLAQHQAVLQQDQWVIDGFGGVEAAWQRFAAADTLVYLDLPLWRHAWWVTKRLVKGLFVTPEGWPEKSPILKSTWNSYKVLWLCHRNLTPAYRKLVQEQRATKTVYHLTSPAEIRQFLRQLR</sequence>
<dbReference type="SUPFAM" id="SSF52540">
    <property type="entry name" value="P-loop containing nucleoside triphosphate hydrolases"/>
    <property type="match status" value="1"/>
</dbReference>
<dbReference type="InterPro" id="IPR052922">
    <property type="entry name" value="Cytidylate_Kinase-2"/>
</dbReference>
<dbReference type="PANTHER" id="PTHR37816:SF1">
    <property type="entry name" value="TOXIN"/>
    <property type="match status" value="1"/>
</dbReference>
<dbReference type="GO" id="GO:0016301">
    <property type="term" value="F:kinase activity"/>
    <property type="evidence" value="ECO:0007669"/>
    <property type="project" value="UniProtKB-KW"/>
</dbReference>
<dbReference type="Proteomes" id="UP000254326">
    <property type="component" value="Unassembled WGS sequence"/>
</dbReference>
<dbReference type="PANTHER" id="PTHR37816">
    <property type="entry name" value="YALI0E33011P"/>
    <property type="match status" value="1"/>
</dbReference>
<evidence type="ECO:0000313" key="2">
    <source>
        <dbReference type="Proteomes" id="UP000254326"/>
    </source>
</evidence>
<reference evidence="1 2" key="1">
    <citation type="submission" date="2018-06" db="EMBL/GenBank/DDBJ databases">
        <title>Marinomonas sp. YLB-05 draft genome sequence.</title>
        <authorList>
            <person name="Yu L."/>
            <person name="Tang X."/>
        </authorList>
    </citation>
    <scope>NUCLEOTIDE SEQUENCE [LARGE SCALE GENOMIC DNA]</scope>
    <source>
        <strain evidence="1 2">YLB-05</strain>
    </source>
</reference>
<protein>
    <submittedName>
        <fullName evidence="1">Adenylate kinase</fullName>
    </submittedName>
</protein>
<comment type="caution">
    <text evidence="1">The sequence shown here is derived from an EMBL/GenBank/DDBJ whole genome shotgun (WGS) entry which is preliminary data.</text>
</comment>
<accession>A0A370UBX5</accession>
<dbReference type="RefSeq" id="WP_115467292.1">
    <property type="nucleotide sequence ID" value="NZ_QKRA01000002.1"/>
</dbReference>
<keyword evidence="2" id="KW-1185">Reference proteome</keyword>